<evidence type="ECO:0000256" key="2">
    <source>
        <dbReference type="SAM" id="Phobius"/>
    </source>
</evidence>
<evidence type="ECO:0000256" key="1">
    <source>
        <dbReference type="SAM" id="MobiDB-lite"/>
    </source>
</evidence>
<feature type="transmembrane region" description="Helical" evidence="2">
    <location>
        <begin position="71"/>
        <end position="90"/>
    </location>
</feature>
<keyword evidence="2" id="KW-1133">Transmembrane helix</keyword>
<keyword evidence="2" id="KW-0812">Transmembrane</keyword>
<reference evidence="3" key="1">
    <citation type="submission" date="2023-09" db="UniProtKB">
        <authorList>
            <consortium name="Ensembl"/>
        </authorList>
    </citation>
    <scope>IDENTIFICATION</scope>
</reference>
<dbReference type="AlphaFoldDB" id="A0A8C0ZR53"/>
<keyword evidence="2" id="KW-0472">Membrane</keyword>
<sequence length="190" mass="20958">MAAAAGPWARGLWRACNGLMAAFFALAAYVQVNDPDAELWVVVYMIPAVLTLLVGFNPLVTGNFIWKSVSVIHMLFCMVWAVGLGYYLLLHTQQNILHEEEGRELSGLVIITAWMTLCHSSAKSLSAKCGSGNPKSRHKSRSTPASENTIIKPNDNNPRPPYLFQALIPDNQKQQKYPCSVHVCMASVKN</sequence>
<feature type="transmembrane region" description="Helical" evidence="2">
    <location>
        <begin position="39"/>
        <end position="59"/>
    </location>
</feature>
<organism evidence="3">
    <name type="scientific">Castor canadensis</name>
    <name type="common">American beaver</name>
    <dbReference type="NCBI Taxonomy" id="51338"/>
    <lineage>
        <taxon>Eukaryota</taxon>
        <taxon>Metazoa</taxon>
        <taxon>Chordata</taxon>
        <taxon>Craniata</taxon>
        <taxon>Vertebrata</taxon>
        <taxon>Euteleostomi</taxon>
        <taxon>Mammalia</taxon>
        <taxon>Eutheria</taxon>
        <taxon>Euarchontoglires</taxon>
        <taxon>Glires</taxon>
        <taxon>Rodentia</taxon>
        <taxon>Castorimorpha</taxon>
        <taxon>Castoridae</taxon>
        <taxon>Castor</taxon>
    </lineage>
</organism>
<feature type="compositionally biased region" description="Polar residues" evidence="1">
    <location>
        <begin position="142"/>
        <end position="157"/>
    </location>
</feature>
<protein>
    <recommendedName>
        <fullName evidence="4">Transmembrane protein 220</fullName>
    </recommendedName>
</protein>
<dbReference type="Ensembl" id="ENSCCNT00000016300.1">
    <property type="protein sequence ID" value="ENSCCNP00000012416.1"/>
    <property type="gene ID" value="ENSCCNG00000012889.1"/>
</dbReference>
<dbReference type="PANTHER" id="PTHR34262:SF1">
    <property type="entry name" value="TRANSMEMBRANE PROTEIN 220"/>
    <property type="match status" value="1"/>
</dbReference>
<gene>
    <name evidence="3" type="primary">Tmem220</name>
</gene>
<dbReference type="Pfam" id="PF15071">
    <property type="entry name" value="TMEM220"/>
    <property type="match status" value="1"/>
</dbReference>
<dbReference type="InterPro" id="IPR029377">
    <property type="entry name" value="TMEM220"/>
</dbReference>
<dbReference type="GeneID" id="109697087"/>
<dbReference type="RefSeq" id="XP_073902933.1">
    <property type="nucleotide sequence ID" value="XM_074046832.1"/>
</dbReference>
<dbReference type="PANTHER" id="PTHR34262">
    <property type="entry name" value="TRANSMEMBRANE PROTEIN 220"/>
    <property type="match status" value="1"/>
</dbReference>
<proteinExistence type="predicted"/>
<accession>A0A8C0ZR53</accession>
<evidence type="ECO:0000313" key="3">
    <source>
        <dbReference type="Ensembl" id="ENSCCNP00000012416.1"/>
    </source>
</evidence>
<feature type="region of interest" description="Disordered" evidence="1">
    <location>
        <begin position="127"/>
        <end position="158"/>
    </location>
</feature>
<feature type="transmembrane region" description="Helical" evidence="2">
    <location>
        <begin position="12"/>
        <end position="32"/>
    </location>
</feature>
<name>A0A8C0ZR53_CASCN</name>
<evidence type="ECO:0008006" key="4">
    <source>
        <dbReference type="Google" id="ProtNLM"/>
    </source>
</evidence>